<proteinExistence type="predicted"/>
<protein>
    <submittedName>
        <fullName evidence="3">Metallophosphoesterase</fullName>
    </submittedName>
</protein>
<keyword evidence="1" id="KW-0175">Coiled coil</keyword>
<evidence type="ECO:0000256" key="1">
    <source>
        <dbReference type="SAM" id="Coils"/>
    </source>
</evidence>
<dbReference type="eggNOG" id="COG1409">
    <property type="taxonomic scope" value="Bacteria"/>
</dbReference>
<sequence length="522" mass="61148">MKFISDPPCEVKVNKMKQRVRWQDSSIKARSIDQTQLVIDDNFASNEEFSFLVIGDSGCGEHLGHNPQRQITQMMLEHYDQIQFILHTGDVIYQVGSSEYYYKNFIRPYQEFLVGGESPEDITYTDMVFKKPFLPVLGNHDYYDLPKIYGVLVQLTWPVRHLLKNKIDLDVGWHGSHQGQAYAQAFLDYLIQFNNPKQLESHLDFHYTAKIKNGRCLRYQPERFTRLPNRYYSFCYGGIEFIALDSNTFREPQPIPETKEGDILRRQLLIQQQELEQQKEQILEQSNQLDPGDPEQAERLDDFRGQINQMEETQQDIEKQLKHKKAVVDVEQLEWLKNKLIESWHRDNVRGRVLVFHHPPYVTEATKWDHGETFAIRRRLRRVLDEVDKTVGQLRGDRSIVDLVLSGHAHCLEYLYTENTGHADSNLNWIICGGSGHSLRRQRKEGSVLIENPLPDNSKHQEIGRSKLFIGRNGHGSHKRRPYSFLRIDVSEGTPPQYTIRPFVAERYQGEWNNYSIKSFTL</sequence>
<evidence type="ECO:0000313" key="4">
    <source>
        <dbReference type="Proteomes" id="UP000002384"/>
    </source>
</evidence>
<evidence type="ECO:0000259" key="2">
    <source>
        <dbReference type="Pfam" id="PF00149"/>
    </source>
</evidence>
<gene>
    <name evidence="3" type="ordered locus">PCC7424_4749</name>
</gene>
<dbReference type="InterPro" id="IPR004843">
    <property type="entry name" value="Calcineurin-like_PHP"/>
</dbReference>
<name>B7KCY7_GLOC7</name>
<evidence type="ECO:0000313" key="3">
    <source>
        <dbReference type="EMBL" id="ACK73108.1"/>
    </source>
</evidence>
<reference evidence="4" key="1">
    <citation type="journal article" date="2011" name="MBio">
        <title>Novel metabolic attributes of the genus Cyanothece, comprising a group of unicellular nitrogen-fixing Cyanobacteria.</title>
        <authorList>
            <person name="Bandyopadhyay A."/>
            <person name="Elvitigala T."/>
            <person name="Welsh E."/>
            <person name="Stockel J."/>
            <person name="Liberton M."/>
            <person name="Min H."/>
            <person name="Sherman L.A."/>
            <person name="Pakrasi H.B."/>
        </authorList>
    </citation>
    <scope>NUCLEOTIDE SEQUENCE [LARGE SCALE GENOMIC DNA]</scope>
    <source>
        <strain evidence="4">PCC 7424</strain>
    </source>
</reference>
<dbReference type="InterPro" id="IPR051918">
    <property type="entry name" value="STPP_CPPED1"/>
</dbReference>
<keyword evidence="4" id="KW-1185">Reference proteome</keyword>
<dbReference type="KEGG" id="cyc:PCC7424_4749"/>
<dbReference type="EMBL" id="CP001291">
    <property type="protein sequence ID" value="ACK73108.1"/>
    <property type="molecule type" value="Genomic_DNA"/>
</dbReference>
<dbReference type="Proteomes" id="UP000002384">
    <property type="component" value="Chromosome"/>
</dbReference>
<dbReference type="Gene3D" id="3.60.21.10">
    <property type="match status" value="1"/>
</dbReference>
<dbReference type="InterPro" id="IPR029052">
    <property type="entry name" value="Metallo-depent_PP-like"/>
</dbReference>
<dbReference type="Pfam" id="PF00149">
    <property type="entry name" value="Metallophos"/>
    <property type="match status" value="1"/>
</dbReference>
<dbReference type="AlphaFoldDB" id="B7KCY7"/>
<dbReference type="HOGENOM" id="CLU_516474_0_0_3"/>
<accession>B7KCY7</accession>
<feature type="domain" description="Calcineurin-like phosphoesterase" evidence="2">
    <location>
        <begin position="50"/>
        <end position="178"/>
    </location>
</feature>
<feature type="coiled-coil region" evidence="1">
    <location>
        <begin position="265"/>
        <end position="327"/>
    </location>
</feature>
<dbReference type="SUPFAM" id="SSF56300">
    <property type="entry name" value="Metallo-dependent phosphatases"/>
    <property type="match status" value="1"/>
</dbReference>
<dbReference type="PANTHER" id="PTHR43143">
    <property type="entry name" value="METALLOPHOSPHOESTERASE, CALCINEURIN SUPERFAMILY"/>
    <property type="match status" value="1"/>
</dbReference>
<dbReference type="GO" id="GO:0016787">
    <property type="term" value="F:hydrolase activity"/>
    <property type="evidence" value="ECO:0007669"/>
    <property type="project" value="InterPro"/>
</dbReference>
<dbReference type="STRING" id="65393.PCC7424_4749"/>
<dbReference type="RefSeq" id="WP_015956691.1">
    <property type="nucleotide sequence ID" value="NC_011729.1"/>
</dbReference>
<dbReference type="OrthoDB" id="500534at2"/>
<organism evidence="3 4">
    <name type="scientific">Gloeothece citriformis (strain PCC 7424)</name>
    <name type="common">Cyanothece sp. (strain PCC 7424)</name>
    <dbReference type="NCBI Taxonomy" id="65393"/>
    <lineage>
        <taxon>Bacteria</taxon>
        <taxon>Bacillati</taxon>
        <taxon>Cyanobacteriota</taxon>
        <taxon>Cyanophyceae</taxon>
        <taxon>Oscillatoriophycideae</taxon>
        <taxon>Chroococcales</taxon>
        <taxon>Aphanothecaceae</taxon>
        <taxon>Gloeothece</taxon>
        <taxon>Gloeothece citriformis</taxon>
    </lineage>
</organism>
<dbReference type="PANTHER" id="PTHR43143:SF1">
    <property type="entry name" value="SERINE_THREONINE-PROTEIN PHOSPHATASE CPPED1"/>
    <property type="match status" value="1"/>
</dbReference>